<dbReference type="PROSITE" id="PS51257">
    <property type="entry name" value="PROKAR_LIPOPROTEIN"/>
    <property type="match status" value="1"/>
</dbReference>
<evidence type="ECO:0008006" key="3">
    <source>
        <dbReference type="Google" id="ProtNLM"/>
    </source>
</evidence>
<dbReference type="RefSeq" id="WP_136929075.1">
    <property type="nucleotide sequence ID" value="NZ_SSMQ01000010.1"/>
</dbReference>
<protein>
    <recommendedName>
        <fullName evidence="3">DUF2846 domain-containing protein</fullName>
    </recommendedName>
</protein>
<reference evidence="1 2" key="1">
    <citation type="submission" date="2019-04" db="EMBL/GenBank/DDBJ databases">
        <authorList>
            <person name="Li Y."/>
            <person name="Wang J."/>
        </authorList>
    </citation>
    <scope>NUCLEOTIDE SEQUENCE [LARGE SCALE GENOMIC DNA]</scope>
    <source>
        <strain evidence="1 2">DSM 14668</strain>
    </source>
</reference>
<dbReference type="EMBL" id="SSMQ01000010">
    <property type="protein sequence ID" value="TKD09402.1"/>
    <property type="molecule type" value="Genomic_DNA"/>
</dbReference>
<dbReference type="OrthoDB" id="5514360at2"/>
<dbReference type="Proteomes" id="UP000309215">
    <property type="component" value="Unassembled WGS sequence"/>
</dbReference>
<keyword evidence="2" id="KW-1185">Reference proteome</keyword>
<accession>A0A4U1JEB7</accession>
<name>A0A4U1JEB7_9BACT</name>
<gene>
    <name evidence="1" type="ORF">E8A74_11780</name>
</gene>
<comment type="caution">
    <text evidence="1">The sequence shown here is derived from an EMBL/GenBank/DDBJ whole genome shotgun (WGS) entry which is preliminary data.</text>
</comment>
<sequence>MLPRRALPLALASLTGLLASSCTKYELALHENAPPSAFAPLPADAARICVLRPHGVASLVPAVVRDNGRLVGMTKGPSYFCYLAEPGFHTVLTRYGDDIDAKLGSDALVDATLTAEPGGHYFLHHDVSAILTLSVKWVAPTRANEMIAECDYAELVEVPSNESLPAPGEIVRAARPQ</sequence>
<proteinExistence type="predicted"/>
<evidence type="ECO:0000313" key="2">
    <source>
        <dbReference type="Proteomes" id="UP000309215"/>
    </source>
</evidence>
<evidence type="ECO:0000313" key="1">
    <source>
        <dbReference type="EMBL" id="TKD09402.1"/>
    </source>
</evidence>
<dbReference type="AlphaFoldDB" id="A0A4U1JEB7"/>
<organism evidence="1 2">
    <name type="scientific">Polyangium fumosum</name>
    <dbReference type="NCBI Taxonomy" id="889272"/>
    <lineage>
        <taxon>Bacteria</taxon>
        <taxon>Pseudomonadati</taxon>
        <taxon>Myxococcota</taxon>
        <taxon>Polyangia</taxon>
        <taxon>Polyangiales</taxon>
        <taxon>Polyangiaceae</taxon>
        <taxon>Polyangium</taxon>
    </lineage>
</organism>